<dbReference type="PANTHER" id="PTHR34979:SF1">
    <property type="entry name" value="INNER MEMBRANE PROTEIN YGAZ"/>
    <property type="match status" value="1"/>
</dbReference>
<evidence type="ECO:0000256" key="6">
    <source>
        <dbReference type="ARBA" id="ARBA00022989"/>
    </source>
</evidence>
<protein>
    <submittedName>
        <fullName evidence="9">AzlC family ABC transporter permease</fullName>
    </submittedName>
    <submittedName>
        <fullName evidence="10">Inner membrane protein YgaZ</fullName>
    </submittedName>
</protein>
<dbReference type="EMBL" id="LS483469">
    <property type="protein sequence ID" value="SQI35497.1"/>
    <property type="molecule type" value="Genomic_DNA"/>
</dbReference>
<dbReference type="Pfam" id="PF03591">
    <property type="entry name" value="AzlC"/>
    <property type="match status" value="1"/>
</dbReference>
<evidence type="ECO:0000256" key="7">
    <source>
        <dbReference type="ARBA" id="ARBA00023136"/>
    </source>
</evidence>
<keyword evidence="5 8" id="KW-0812">Transmembrane</keyword>
<keyword evidence="6 8" id="KW-1133">Transmembrane helix</keyword>
<feature type="transmembrane region" description="Helical" evidence="8">
    <location>
        <begin position="208"/>
        <end position="231"/>
    </location>
</feature>
<evidence type="ECO:0000256" key="1">
    <source>
        <dbReference type="ARBA" id="ARBA00004651"/>
    </source>
</evidence>
<keyword evidence="7 8" id="KW-0472">Membrane</keyword>
<dbReference type="Proteomes" id="UP000594967">
    <property type="component" value="Chromosome"/>
</dbReference>
<evidence type="ECO:0000256" key="5">
    <source>
        <dbReference type="ARBA" id="ARBA00022692"/>
    </source>
</evidence>
<sequence length="236" mass="24854">MTHLSILTEPPVSRLRPALQGAAAILPLCLAVLPWGILAGSMAIQSGLTAAQGLGMSAIVFAGASQLVAMGMIKGGAGLLAILVSTFFVTAQHFLYGLRLRESVAPLPLRWRLLLGFLLTDELFALTGNQAPARFNRWYALGAGLTFYLSWIFFTLLGVLAAGSAEDLDRYGLDFSIAATFIAIVVPMIRSLPVLACVLTALPLSVALHYFQVPGALIITTVAAMGAGLLCSKGRP</sequence>
<evidence type="ECO:0000313" key="10">
    <source>
        <dbReference type="EMBL" id="SQI35497.1"/>
    </source>
</evidence>
<reference evidence="9 12" key="2">
    <citation type="submission" date="2020-12" db="EMBL/GenBank/DDBJ databases">
        <title>FDA dAtabase for Regulatory Grade micrObial Sequences (FDA-ARGOS): Supporting development and validation of Infectious Disease Dx tests.</title>
        <authorList>
            <person name="Sproer C."/>
            <person name="Gronow S."/>
            <person name="Severitt S."/>
            <person name="Schroder I."/>
            <person name="Tallon L."/>
            <person name="Sadzewicz L."/>
            <person name="Zhao X."/>
            <person name="Boylan J."/>
            <person name="Ott S."/>
            <person name="Bowen H."/>
            <person name="Vavikolanu K."/>
            <person name="Mehta A."/>
            <person name="Aluvathingal J."/>
            <person name="Nadendla S."/>
            <person name="Lowell S."/>
            <person name="Myers T."/>
            <person name="Yan Y."/>
            <person name="Sichtig H."/>
        </authorList>
    </citation>
    <scope>NUCLEOTIDE SEQUENCE [LARGE SCALE GENOMIC DNA]</scope>
    <source>
        <strain evidence="9 12">FDAARGOS_907</strain>
    </source>
</reference>
<evidence type="ECO:0000313" key="11">
    <source>
        <dbReference type="Proteomes" id="UP000248897"/>
    </source>
</evidence>
<organism evidence="10 11">
    <name type="scientific">Serratia plymuthica</name>
    <dbReference type="NCBI Taxonomy" id="82996"/>
    <lineage>
        <taxon>Bacteria</taxon>
        <taxon>Pseudomonadati</taxon>
        <taxon>Pseudomonadota</taxon>
        <taxon>Gammaproteobacteria</taxon>
        <taxon>Enterobacterales</taxon>
        <taxon>Yersiniaceae</taxon>
        <taxon>Serratia</taxon>
    </lineage>
</organism>
<feature type="transmembrane region" description="Helical" evidence="8">
    <location>
        <begin position="20"/>
        <end position="41"/>
    </location>
</feature>
<feature type="transmembrane region" description="Helical" evidence="8">
    <location>
        <begin position="79"/>
        <end position="97"/>
    </location>
</feature>
<feature type="transmembrane region" description="Helical" evidence="8">
    <location>
        <begin position="138"/>
        <end position="163"/>
    </location>
</feature>
<keyword evidence="4" id="KW-1003">Cell membrane</keyword>
<dbReference type="Proteomes" id="UP000248897">
    <property type="component" value="Chromosome 1"/>
</dbReference>
<feature type="transmembrane region" description="Helical" evidence="8">
    <location>
        <begin position="175"/>
        <end position="202"/>
    </location>
</feature>
<feature type="transmembrane region" description="Helical" evidence="8">
    <location>
        <begin position="53"/>
        <end position="73"/>
    </location>
</feature>
<gene>
    <name evidence="10" type="primary">ygaZ_1</name>
    <name evidence="9" type="ORF">I6G64_04850</name>
    <name evidence="10" type="ORF">NCTC12961_01833</name>
</gene>
<keyword evidence="3" id="KW-0813">Transport</keyword>
<comment type="subcellular location">
    <subcellularLocation>
        <location evidence="1">Cell membrane</location>
        <topology evidence="1">Multi-pass membrane protein</topology>
    </subcellularLocation>
</comment>
<evidence type="ECO:0000313" key="9">
    <source>
        <dbReference type="EMBL" id="QPS21749.1"/>
    </source>
</evidence>
<evidence type="ECO:0000256" key="4">
    <source>
        <dbReference type="ARBA" id="ARBA00022475"/>
    </source>
</evidence>
<evidence type="ECO:0000256" key="2">
    <source>
        <dbReference type="ARBA" id="ARBA00010735"/>
    </source>
</evidence>
<evidence type="ECO:0000313" key="12">
    <source>
        <dbReference type="Proteomes" id="UP000594967"/>
    </source>
</evidence>
<dbReference type="RefSeq" id="WP_063201540.1">
    <property type="nucleotide sequence ID" value="NZ_CAMITG010000003.1"/>
</dbReference>
<dbReference type="GO" id="GO:0005886">
    <property type="term" value="C:plasma membrane"/>
    <property type="evidence" value="ECO:0007669"/>
    <property type="project" value="UniProtKB-SubCell"/>
</dbReference>
<proteinExistence type="inferred from homology"/>
<dbReference type="AlphaFoldDB" id="A0A2X4U6L1"/>
<evidence type="ECO:0000256" key="8">
    <source>
        <dbReference type="SAM" id="Phobius"/>
    </source>
</evidence>
<accession>A0A2X4U6L1</accession>
<dbReference type="PANTHER" id="PTHR34979">
    <property type="entry name" value="INNER MEMBRANE PROTEIN YGAZ"/>
    <property type="match status" value="1"/>
</dbReference>
<comment type="similarity">
    <text evidence="2">Belongs to the AzlC family.</text>
</comment>
<evidence type="ECO:0000256" key="3">
    <source>
        <dbReference type="ARBA" id="ARBA00022448"/>
    </source>
</evidence>
<name>A0A2X4U6L1_SERPL</name>
<feature type="transmembrane region" description="Helical" evidence="8">
    <location>
        <begin position="109"/>
        <end position="126"/>
    </location>
</feature>
<dbReference type="InterPro" id="IPR011606">
    <property type="entry name" value="Brnchd-chn_aa_trnsp_permease"/>
</dbReference>
<dbReference type="STRING" id="82996.ADP72_03485"/>
<dbReference type="GO" id="GO:1903785">
    <property type="term" value="P:L-valine transmembrane transport"/>
    <property type="evidence" value="ECO:0007669"/>
    <property type="project" value="TreeGrafter"/>
</dbReference>
<reference evidence="10 11" key="1">
    <citation type="submission" date="2018-06" db="EMBL/GenBank/DDBJ databases">
        <authorList>
            <consortium name="Pathogen Informatics"/>
            <person name="Doyle S."/>
        </authorList>
    </citation>
    <scope>NUCLEOTIDE SEQUENCE [LARGE SCALE GENOMIC DNA]</scope>
    <source>
        <strain evidence="10 11">NCTC12961</strain>
    </source>
</reference>
<keyword evidence="12" id="KW-1185">Reference proteome</keyword>
<dbReference type="EMBL" id="CP065673">
    <property type="protein sequence ID" value="QPS21749.1"/>
    <property type="molecule type" value="Genomic_DNA"/>
</dbReference>